<accession>A0A1F5CCI0</accession>
<dbReference type="EMBL" id="MEYV01000006">
    <property type="protein sequence ID" value="OGD40554.1"/>
    <property type="molecule type" value="Genomic_DNA"/>
</dbReference>
<dbReference type="HAMAP" id="MF_01491">
    <property type="entry name" value="RNase_J_bact"/>
    <property type="match status" value="1"/>
</dbReference>
<feature type="binding site" evidence="9 11">
    <location>
        <begin position="370"/>
        <end position="374"/>
    </location>
    <ligand>
        <name>substrate</name>
    </ligand>
</feature>
<dbReference type="InterPro" id="IPR042173">
    <property type="entry name" value="RNase_J_2"/>
</dbReference>
<comment type="cofactor">
    <cofactor evidence="12">
        <name>Ca(2+)</name>
        <dbReference type="ChEBI" id="CHEBI:29108"/>
    </cofactor>
    <text evidence="12">Binds 1 Ca(2+) cation per subunit. Seen in 1 crystal structure, it is not clear if it is physiologically important.</text>
</comment>
<comment type="similarity">
    <text evidence="9">Belongs to the metallo-beta-lactamase superfamily. RNA-metabolizing metallo-beta-lactamase-like family. Bacterial RNase J subfamily.</text>
</comment>
<dbReference type="AlphaFoldDB" id="A0A1F5CCI0"/>
<evidence type="ECO:0000259" key="13">
    <source>
        <dbReference type="SMART" id="SM00849"/>
    </source>
</evidence>
<dbReference type="GO" id="GO:0005737">
    <property type="term" value="C:cytoplasm"/>
    <property type="evidence" value="ECO:0007669"/>
    <property type="project" value="UniProtKB-SubCell"/>
</dbReference>
<dbReference type="Pfam" id="PF17770">
    <property type="entry name" value="RNase_J_C"/>
    <property type="match status" value="1"/>
</dbReference>
<proteinExistence type="inferred from homology"/>
<keyword evidence="1 9" id="KW-0963">Cytoplasm</keyword>
<feature type="active site" description="Proton donor" evidence="10">
    <location>
        <position position="201"/>
    </location>
</feature>
<dbReference type="Pfam" id="PF22505">
    <property type="entry name" value="RNase_J_b_CASP"/>
    <property type="match status" value="1"/>
</dbReference>
<feature type="binding site" evidence="12">
    <location>
        <position position="169"/>
    </location>
    <ligand>
        <name>Zn(2+)</name>
        <dbReference type="ChEBI" id="CHEBI:29105"/>
        <label>1</label>
        <note>catalytic</note>
    </ligand>
</feature>
<feature type="binding site" evidence="12">
    <location>
        <position position="77"/>
    </location>
    <ligand>
        <name>Zn(2+)</name>
        <dbReference type="ChEBI" id="CHEBI:29105"/>
        <label>1</label>
        <note>catalytic</note>
    </ligand>
</feature>
<feature type="binding site" evidence="12">
    <location>
        <position position="82"/>
    </location>
    <ligand>
        <name>Zn(2+)</name>
        <dbReference type="ChEBI" id="CHEBI:29105"/>
        <label>1</label>
        <note>catalytic</note>
    </ligand>
</feature>
<keyword evidence="3 12" id="KW-0479">Metal-binding</keyword>
<feature type="binding site" evidence="12">
    <location>
        <position position="52"/>
    </location>
    <ligand>
        <name>Ca(2+)</name>
        <dbReference type="ChEBI" id="CHEBI:29108"/>
    </ligand>
</feature>
<evidence type="ECO:0000256" key="2">
    <source>
        <dbReference type="ARBA" id="ARBA00022722"/>
    </source>
</evidence>
<reference evidence="14 15" key="1">
    <citation type="journal article" date="2016" name="Nat. Commun.">
        <title>Thousands of microbial genomes shed light on interconnected biogeochemical processes in an aquifer system.</title>
        <authorList>
            <person name="Anantharaman K."/>
            <person name="Brown C.T."/>
            <person name="Hug L.A."/>
            <person name="Sharon I."/>
            <person name="Castelle C.J."/>
            <person name="Probst A.J."/>
            <person name="Thomas B.C."/>
            <person name="Singh A."/>
            <person name="Wilkins M.J."/>
            <person name="Karaoz U."/>
            <person name="Brodie E.L."/>
            <person name="Williams K.H."/>
            <person name="Hubbard S.S."/>
            <person name="Banfield J.F."/>
        </authorList>
    </citation>
    <scope>NUCLEOTIDE SEQUENCE [LARGE SCALE GENOMIC DNA]</scope>
</reference>
<comment type="subcellular location">
    <subcellularLocation>
        <location evidence="9">Cytoplasm</location>
    </subcellularLocation>
</comment>
<dbReference type="InterPro" id="IPR036866">
    <property type="entry name" value="RibonucZ/Hydroxyglut_hydro"/>
</dbReference>
<evidence type="ECO:0000256" key="12">
    <source>
        <dbReference type="PIRSR" id="PIRSR004803-3"/>
    </source>
</evidence>
<dbReference type="Pfam" id="PF00753">
    <property type="entry name" value="Lactamase_B"/>
    <property type="match status" value="1"/>
</dbReference>
<evidence type="ECO:0000256" key="9">
    <source>
        <dbReference type="HAMAP-Rule" id="MF_01491"/>
    </source>
</evidence>
<feature type="binding site" evidence="12">
    <location>
        <position position="79"/>
    </location>
    <ligand>
        <name>Zn(2+)</name>
        <dbReference type="ChEBI" id="CHEBI:29105"/>
        <label>2</label>
        <note>catalytic</note>
    </ligand>
</feature>
<dbReference type="NCBIfam" id="TIGR00649">
    <property type="entry name" value="MG423"/>
    <property type="match status" value="1"/>
</dbReference>
<dbReference type="SMART" id="SM00849">
    <property type="entry name" value="Lactamase_B"/>
    <property type="match status" value="1"/>
</dbReference>
<evidence type="ECO:0000313" key="14">
    <source>
        <dbReference type="EMBL" id="OGD40554.1"/>
    </source>
</evidence>
<dbReference type="Proteomes" id="UP000177197">
    <property type="component" value="Unassembled WGS sequence"/>
</dbReference>
<evidence type="ECO:0000256" key="4">
    <source>
        <dbReference type="ARBA" id="ARBA00022759"/>
    </source>
</evidence>
<dbReference type="InterPro" id="IPR055132">
    <property type="entry name" value="RNase_J_b_CASP"/>
</dbReference>
<feature type="binding site" evidence="12">
    <location>
        <position position="54"/>
    </location>
    <ligand>
        <name>Ca(2+)</name>
        <dbReference type="ChEBI" id="CHEBI:29108"/>
    </ligand>
</feature>
<dbReference type="Gene3D" id="3.10.20.580">
    <property type="match status" value="1"/>
</dbReference>
<keyword evidence="2 9" id="KW-0540">Nuclease</keyword>
<dbReference type="CDD" id="cd07714">
    <property type="entry name" value="RNaseJ_MBL-fold"/>
    <property type="match status" value="1"/>
</dbReference>
<gene>
    <name evidence="9" type="primary">rnj</name>
    <name evidence="14" type="ORF">A3I30_01905</name>
</gene>
<dbReference type="Gene3D" id="3.60.15.10">
    <property type="entry name" value="Ribonuclease Z/Hydroxyacylglutathione hydrolase-like"/>
    <property type="match status" value="1"/>
</dbReference>
<comment type="cofactor">
    <cofactor evidence="12">
        <name>Zn(2+)</name>
        <dbReference type="ChEBI" id="CHEBI:29105"/>
    </cofactor>
    <text evidence="12">Binds 2 Zn(2+) ions per subunit. It is not clear if Zn(2+) or Mg(2+) is physiologically important.</text>
</comment>
<comment type="subunit">
    <text evidence="9">Homodimer, may be a subunit of the RNA degradosome.</text>
</comment>
<dbReference type="GO" id="GO:0004534">
    <property type="term" value="F:5'-3' RNA exonuclease activity"/>
    <property type="evidence" value="ECO:0007669"/>
    <property type="project" value="UniProtKB-UniRule"/>
</dbReference>
<dbReference type="PANTHER" id="PTHR43694">
    <property type="entry name" value="RIBONUCLEASE J"/>
    <property type="match status" value="1"/>
</dbReference>
<dbReference type="PIRSF" id="PIRSF004803">
    <property type="entry name" value="RnjA"/>
    <property type="match status" value="1"/>
</dbReference>
<name>A0A1F5CCI0_9BACT</name>
<evidence type="ECO:0000256" key="5">
    <source>
        <dbReference type="ARBA" id="ARBA00022801"/>
    </source>
</evidence>
<keyword evidence="8 9" id="KW-0694">RNA-binding</keyword>
<keyword evidence="4 9" id="KW-0255">Endonuclease</keyword>
<dbReference type="InterPro" id="IPR004613">
    <property type="entry name" value="RNase_J"/>
</dbReference>
<feature type="binding site" evidence="12">
    <location>
        <position position="147"/>
    </location>
    <ligand>
        <name>Zn(2+)</name>
        <dbReference type="ChEBI" id="CHEBI:29105"/>
        <label>1</label>
        <note>catalytic</note>
    </ligand>
</feature>
<feature type="binding site" evidence="12">
    <location>
        <position position="450"/>
    </location>
    <ligand>
        <name>Ca(2+)</name>
        <dbReference type="ChEBI" id="CHEBI:29108"/>
    </ligand>
</feature>
<feature type="binding site" evidence="12">
    <location>
        <position position="81"/>
    </location>
    <ligand>
        <name>Zn(2+)</name>
        <dbReference type="ChEBI" id="CHEBI:29105"/>
        <label>1</label>
        <note>catalytic</note>
    </ligand>
</feature>
<dbReference type="Pfam" id="PF07521">
    <property type="entry name" value="RMMBL"/>
    <property type="match status" value="1"/>
</dbReference>
<feature type="domain" description="Metallo-beta-lactamase" evidence="13">
    <location>
        <begin position="24"/>
        <end position="221"/>
    </location>
</feature>
<evidence type="ECO:0000313" key="15">
    <source>
        <dbReference type="Proteomes" id="UP000177197"/>
    </source>
</evidence>
<evidence type="ECO:0000256" key="1">
    <source>
        <dbReference type="ARBA" id="ARBA00022490"/>
    </source>
</evidence>
<keyword evidence="7 9" id="KW-0269">Exonuclease</keyword>
<organism evidence="14 15">
    <name type="scientific">Candidatus Azambacteria bacterium RIFCSPLOWO2_02_FULL_44_14</name>
    <dbReference type="NCBI Taxonomy" id="1797306"/>
    <lineage>
        <taxon>Bacteria</taxon>
        <taxon>Candidatus Azamiibacteriota</taxon>
    </lineage>
</organism>
<evidence type="ECO:0000256" key="7">
    <source>
        <dbReference type="ARBA" id="ARBA00022839"/>
    </source>
</evidence>
<dbReference type="PANTHER" id="PTHR43694:SF1">
    <property type="entry name" value="RIBONUCLEASE J"/>
    <property type="match status" value="1"/>
</dbReference>
<dbReference type="Gene3D" id="3.40.50.10710">
    <property type="entry name" value="Metallo-hydrolase/oxidoreductase"/>
    <property type="match status" value="1"/>
</dbReference>
<evidence type="ECO:0000256" key="3">
    <source>
        <dbReference type="ARBA" id="ARBA00022723"/>
    </source>
</evidence>
<dbReference type="InterPro" id="IPR030854">
    <property type="entry name" value="RNase_J_bac"/>
</dbReference>
<dbReference type="InterPro" id="IPR001279">
    <property type="entry name" value="Metallo-B-lactamas"/>
</dbReference>
<feature type="active site" description="Proton acceptor" evidence="10">
    <location>
        <position position="374"/>
    </location>
</feature>
<dbReference type="InterPro" id="IPR041636">
    <property type="entry name" value="RNase_J_C"/>
</dbReference>
<keyword evidence="5 9" id="KW-0378">Hydrolase</keyword>
<dbReference type="InterPro" id="IPR011108">
    <property type="entry name" value="RMMBL"/>
</dbReference>
<dbReference type="GO" id="GO:0004521">
    <property type="term" value="F:RNA endonuclease activity"/>
    <property type="evidence" value="ECO:0007669"/>
    <property type="project" value="UniProtKB-UniRule"/>
</dbReference>
<keyword evidence="6 12" id="KW-0862">Zinc</keyword>
<comment type="function">
    <text evidence="9">An RNase that has 5'-3' exonuclease and possibly endonuclease activity. Involved in maturation of rRNA and in some organisms also mRNA maturation and/or decay.</text>
</comment>
<protein>
    <recommendedName>
        <fullName evidence="9">Ribonuclease J</fullName>
        <shortName evidence="9">RNase J</shortName>
        <ecNumber evidence="9">3.1.-.-</ecNumber>
    </recommendedName>
</protein>
<dbReference type="EC" id="3.1.-.-" evidence="9"/>
<dbReference type="GO" id="GO:0003723">
    <property type="term" value="F:RNA binding"/>
    <property type="evidence" value="ECO:0007669"/>
    <property type="project" value="UniProtKB-UniRule"/>
</dbReference>
<dbReference type="GO" id="GO:0006364">
    <property type="term" value="P:rRNA processing"/>
    <property type="evidence" value="ECO:0007669"/>
    <property type="project" value="UniProtKB-UniRule"/>
</dbReference>
<evidence type="ECO:0000256" key="10">
    <source>
        <dbReference type="PIRSR" id="PIRSR004803-1"/>
    </source>
</evidence>
<evidence type="ECO:0000256" key="8">
    <source>
        <dbReference type="ARBA" id="ARBA00022884"/>
    </source>
</evidence>
<feature type="binding site" evidence="12">
    <location>
        <position position="396"/>
    </location>
    <ligand>
        <name>Zn(2+)</name>
        <dbReference type="ChEBI" id="CHEBI:29105"/>
        <label>1</label>
        <note>catalytic</note>
    </ligand>
</feature>
<sequence>MIHTQQKTEKTLRIIPLGGLGEVGRNMMVLEYDKEIIIIDVGIGFPDEDMPGVDFIIPNPKYLEGKQKQIRGIIFTHGHFDHVGALPYLINQLGNPVIYTAPLTRGMIMKRHEDFQNMPKLKIVDVKDGEEVMLGRNFRAEFIHVNHTIPDDMAVVIKTPIGNLFHTSDYKFDEKPVNDKPAQIERLREIGKDGILLMTGDSTGVEKEGHSLSESVIQINLEEVVKNAKGRVIAATFSSLLTRIQQLIYIAEKLGRKVVIEGFSMRSNVEIAKQLGYMKIQKGTIISAEESEKLPLHKVLVLGTGAQGESRAFLMRVVTGEHRVLKIEKGDTLIFSSSVIPGNERAIQSLKDAIYRQGGRVFHYNMMDIHASGHGHREDLKQMIGLINPEFFMPVHGNYSMLVIHGDLAESLGIPRKNIVIAENGDVILAAKDRVFLSKEKVPANYIMVDGLGVGDVSEVVLRDRQVMSKDGMFVIITVIDSETGKVKGNPDIISRGFIYMKESQELLAQTRKKVKEIIAKTASGGQGKGFNWLYVRDNLRDRIGQFLYSKTKRRPMILPVVIEI</sequence>
<evidence type="ECO:0000256" key="11">
    <source>
        <dbReference type="PIRSR" id="PIRSR004803-2"/>
    </source>
</evidence>
<evidence type="ECO:0000256" key="6">
    <source>
        <dbReference type="ARBA" id="ARBA00022833"/>
    </source>
</evidence>
<keyword evidence="12" id="KW-0106">Calcium</keyword>
<keyword evidence="9" id="KW-0698">rRNA processing</keyword>
<dbReference type="GO" id="GO:0008270">
    <property type="term" value="F:zinc ion binding"/>
    <property type="evidence" value="ECO:0007669"/>
    <property type="project" value="InterPro"/>
</dbReference>
<dbReference type="SUPFAM" id="SSF56281">
    <property type="entry name" value="Metallo-hydrolase/oxidoreductase"/>
    <property type="match status" value="1"/>
</dbReference>
<comment type="caution">
    <text evidence="14">The sequence shown here is derived from an EMBL/GenBank/DDBJ whole genome shotgun (WGS) entry which is preliminary data.</text>
</comment>